<organism evidence="2 3">
    <name type="scientific">Nonomuraea helvata</name>
    <dbReference type="NCBI Taxonomy" id="37484"/>
    <lineage>
        <taxon>Bacteria</taxon>
        <taxon>Bacillati</taxon>
        <taxon>Actinomycetota</taxon>
        <taxon>Actinomycetes</taxon>
        <taxon>Streptosporangiales</taxon>
        <taxon>Streptosporangiaceae</taxon>
        <taxon>Nonomuraea</taxon>
    </lineage>
</organism>
<dbReference type="RefSeq" id="WP_344985879.1">
    <property type="nucleotide sequence ID" value="NZ_BAAAXV010000001.1"/>
</dbReference>
<accession>A0ABV5SC13</accession>
<evidence type="ECO:0000313" key="2">
    <source>
        <dbReference type="EMBL" id="MFB9629217.1"/>
    </source>
</evidence>
<gene>
    <name evidence="2" type="ORF">ACFFSA_39605</name>
</gene>
<feature type="region of interest" description="Disordered" evidence="1">
    <location>
        <begin position="175"/>
        <end position="246"/>
    </location>
</feature>
<dbReference type="InterPro" id="IPR023296">
    <property type="entry name" value="Glyco_hydro_beta-prop_sf"/>
</dbReference>
<feature type="compositionally biased region" description="Low complexity" evidence="1">
    <location>
        <begin position="180"/>
        <end position="197"/>
    </location>
</feature>
<comment type="caution">
    <text evidence="2">The sequence shown here is derived from an EMBL/GenBank/DDBJ whole genome shotgun (WGS) entry which is preliminary data.</text>
</comment>
<sequence>MPSGGSLQAYDRVVLPPVLVSGTSIGPDAVLSTGHPDLEVREGVITSRSAGTVQAAISVAGAVMTDVQDVRRIRTLADPHLFHTPTGYGVVATACLPDGTPEPYVLIFTTPDLVHYEELGPVDLAAVDLGTVDLGAGGRVFRPRAVYDGARDEYVLWWTDGAGERMFTTMKTLARRRAAARPVRGTARAGPRTARSAQAAGPPPACRWTRRRQAGGGPAGPQGRRQPAPTGPGAPRQLPRHDVLRGRRTRLRRLVPALHHGWSAPHG</sequence>
<keyword evidence="3" id="KW-1185">Reference proteome</keyword>
<protein>
    <recommendedName>
        <fullName evidence="4">Glycosyl hydrolase family 32 N-terminal domain-containing protein</fullName>
    </recommendedName>
</protein>
<dbReference type="SUPFAM" id="SSF75005">
    <property type="entry name" value="Arabinanase/levansucrase/invertase"/>
    <property type="match status" value="1"/>
</dbReference>
<dbReference type="Proteomes" id="UP001589532">
    <property type="component" value="Unassembled WGS sequence"/>
</dbReference>
<dbReference type="EMBL" id="JBHMBW010000054">
    <property type="protein sequence ID" value="MFB9629217.1"/>
    <property type="molecule type" value="Genomic_DNA"/>
</dbReference>
<proteinExistence type="predicted"/>
<reference evidence="2 3" key="1">
    <citation type="submission" date="2024-09" db="EMBL/GenBank/DDBJ databases">
        <authorList>
            <person name="Sun Q."/>
            <person name="Mori K."/>
        </authorList>
    </citation>
    <scope>NUCLEOTIDE SEQUENCE [LARGE SCALE GENOMIC DNA]</scope>
    <source>
        <strain evidence="2 3">JCM 3143</strain>
    </source>
</reference>
<name>A0ABV5SC13_9ACTN</name>
<evidence type="ECO:0008006" key="4">
    <source>
        <dbReference type="Google" id="ProtNLM"/>
    </source>
</evidence>
<evidence type="ECO:0000256" key="1">
    <source>
        <dbReference type="SAM" id="MobiDB-lite"/>
    </source>
</evidence>
<evidence type="ECO:0000313" key="3">
    <source>
        <dbReference type="Proteomes" id="UP001589532"/>
    </source>
</evidence>